<evidence type="ECO:0000313" key="2">
    <source>
        <dbReference type="EMBL" id="CCA70997.1"/>
    </source>
</evidence>
<feature type="transmembrane region" description="Helical" evidence="1">
    <location>
        <begin position="77"/>
        <end position="101"/>
    </location>
</feature>
<keyword evidence="1" id="KW-1133">Transmembrane helix</keyword>
<organism evidence="2 3">
    <name type="scientific">Serendipita indica (strain DSM 11827)</name>
    <name type="common">Root endophyte fungus</name>
    <name type="synonym">Piriformospora indica</name>
    <dbReference type="NCBI Taxonomy" id="1109443"/>
    <lineage>
        <taxon>Eukaryota</taxon>
        <taxon>Fungi</taxon>
        <taxon>Dikarya</taxon>
        <taxon>Basidiomycota</taxon>
        <taxon>Agaricomycotina</taxon>
        <taxon>Agaricomycetes</taxon>
        <taxon>Sebacinales</taxon>
        <taxon>Serendipitaceae</taxon>
        <taxon>Serendipita</taxon>
    </lineage>
</organism>
<name>G4TI53_SERID</name>
<keyword evidence="1" id="KW-0812">Transmembrane</keyword>
<keyword evidence="1" id="KW-0472">Membrane</keyword>
<protein>
    <submittedName>
        <fullName evidence="2">Uncharacterized protein</fullName>
    </submittedName>
</protein>
<gene>
    <name evidence="2" type="ORF">PIIN_04930</name>
</gene>
<reference evidence="2 3" key="1">
    <citation type="journal article" date="2011" name="PLoS Pathog.">
        <title>Endophytic Life Strategies Decoded by Genome and Transcriptome Analyses of the Mutualistic Root Symbiont Piriformospora indica.</title>
        <authorList>
            <person name="Zuccaro A."/>
            <person name="Lahrmann U."/>
            <person name="Guldener U."/>
            <person name="Langen G."/>
            <person name="Pfiffi S."/>
            <person name="Biedenkopf D."/>
            <person name="Wong P."/>
            <person name="Samans B."/>
            <person name="Grimm C."/>
            <person name="Basiewicz M."/>
            <person name="Murat C."/>
            <person name="Martin F."/>
            <person name="Kogel K.H."/>
        </authorList>
    </citation>
    <scope>NUCLEOTIDE SEQUENCE [LARGE SCALE GENOMIC DNA]</scope>
    <source>
        <strain evidence="2 3">DSM 11827</strain>
    </source>
</reference>
<dbReference type="HOGENOM" id="CLU_1454947_0_0_1"/>
<dbReference type="AlphaFoldDB" id="G4TI53"/>
<accession>G4TI53</accession>
<feature type="transmembrane region" description="Helical" evidence="1">
    <location>
        <begin position="121"/>
        <end position="146"/>
    </location>
</feature>
<keyword evidence="3" id="KW-1185">Reference proteome</keyword>
<sequence>MPWWNKPYDLQRPTPVYTLGNITTTPPRRTKMTASQRLDRYSVILLTGRDDYADLQSLKRIPIFYSGEPDTEMELKVLGAMAAIGTIFGSVHFLAGTTAVVAPWMPYVWMYAAIGMTTAPLLIPLCQVILLVFVYYVGGFLCHIVLADGKKEDWEEAIVANLLLKSLPPDVLKIVPWTTFLLYVGS</sequence>
<dbReference type="InParanoid" id="G4TI53"/>
<evidence type="ECO:0000256" key="1">
    <source>
        <dbReference type="SAM" id="Phobius"/>
    </source>
</evidence>
<dbReference type="Proteomes" id="UP000007148">
    <property type="component" value="Unassembled WGS sequence"/>
</dbReference>
<evidence type="ECO:0000313" key="3">
    <source>
        <dbReference type="Proteomes" id="UP000007148"/>
    </source>
</evidence>
<dbReference type="EMBL" id="CAFZ01000102">
    <property type="protein sequence ID" value="CCA70997.1"/>
    <property type="molecule type" value="Genomic_DNA"/>
</dbReference>
<proteinExistence type="predicted"/>
<comment type="caution">
    <text evidence="2">The sequence shown here is derived from an EMBL/GenBank/DDBJ whole genome shotgun (WGS) entry which is preliminary data.</text>
</comment>